<proteinExistence type="predicted"/>
<sequence>MATDNSSYQWSPTPQEQFYILFINLLCPINEKPTEVGLLIGAH</sequence>
<organism evidence="1 2">
    <name type="scientific">Thorsellia anophelis DSM 18579</name>
    <dbReference type="NCBI Taxonomy" id="1123402"/>
    <lineage>
        <taxon>Bacteria</taxon>
        <taxon>Pseudomonadati</taxon>
        <taxon>Pseudomonadota</taxon>
        <taxon>Gammaproteobacteria</taxon>
        <taxon>Enterobacterales</taxon>
        <taxon>Thorselliaceae</taxon>
        <taxon>Thorsellia</taxon>
    </lineage>
</organism>
<reference evidence="2" key="1">
    <citation type="submission" date="2016-10" db="EMBL/GenBank/DDBJ databases">
        <authorList>
            <person name="Varghese N."/>
            <person name="Submissions S."/>
        </authorList>
    </citation>
    <scope>NUCLEOTIDE SEQUENCE [LARGE SCALE GENOMIC DNA]</scope>
    <source>
        <strain evidence="2">DSM 18579</strain>
    </source>
</reference>
<evidence type="ECO:0000313" key="2">
    <source>
        <dbReference type="Proteomes" id="UP000242642"/>
    </source>
</evidence>
<gene>
    <name evidence="1" type="ORF">SAMN02583745_01898</name>
</gene>
<dbReference type="Proteomes" id="UP000242642">
    <property type="component" value="Unassembled WGS sequence"/>
</dbReference>
<name>A0A1I0D9C5_9GAMM</name>
<evidence type="ECO:0000313" key="1">
    <source>
        <dbReference type="EMBL" id="SET28552.1"/>
    </source>
</evidence>
<dbReference type="AlphaFoldDB" id="A0A1I0D9C5"/>
<protein>
    <submittedName>
        <fullName evidence="1">Uncharacterized protein</fullName>
    </submittedName>
</protein>
<accession>A0A1I0D9C5</accession>
<dbReference type="EMBL" id="FOHV01000014">
    <property type="protein sequence ID" value="SET28552.1"/>
    <property type="molecule type" value="Genomic_DNA"/>
</dbReference>
<keyword evidence="2" id="KW-1185">Reference proteome</keyword>